<feature type="region of interest" description="Disordered" evidence="2">
    <location>
        <begin position="26"/>
        <end position="45"/>
    </location>
</feature>
<dbReference type="Proteomes" id="UP001519460">
    <property type="component" value="Unassembled WGS sequence"/>
</dbReference>
<feature type="coiled-coil region" evidence="1">
    <location>
        <begin position="88"/>
        <end position="308"/>
    </location>
</feature>
<name>A0ABD0KUG7_9CAEN</name>
<evidence type="ECO:0000256" key="1">
    <source>
        <dbReference type="SAM" id="Coils"/>
    </source>
</evidence>
<evidence type="ECO:0000313" key="3">
    <source>
        <dbReference type="EMBL" id="KAK7490437.1"/>
    </source>
</evidence>
<dbReference type="EMBL" id="JACVVK020000126">
    <property type="protein sequence ID" value="KAK7490437.1"/>
    <property type="molecule type" value="Genomic_DNA"/>
</dbReference>
<evidence type="ECO:0000256" key="2">
    <source>
        <dbReference type="SAM" id="MobiDB-lite"/>
    </source>
</evidence>
<dbReference type="AlphaFoldDB" id="A0ABD0KUG7"/>
<feature type="compositionally biased region" description="Pro residues" evidence="2">
    <location>
        <begin position="345"/>
        <end position="355"/>
    </location>
</feature>
<sequence>MASGGMMTHPHDLRSLTMKSDKLTIQGTGITPRPATPTDDLLLPSGMDVAARSGTTSSRVSMASDDDGTPRMEDGEAYTMLQGVVSMNKVLEGQIEALRLRLQVEEKQHKDDKGKLTKEKDAVIKGKETEIEDLKDSLVNREERIQTLVRASEEKDRTIQSKVSEIDELKKLVKQTEDYAHKLHKQIGRVRDERKALETDTLYREQNTEIARLSEELSALKQRLSDMEQELKRAAKIIEEQNTKIKQFEQEKGSVQTKFREELDKATKAMRQEVERMREVMRQNYEEMRTLRDQNQQMHSDVKDIKELLMRGKVTPRYPATGVQRPLTASPVHMFKPAEFSNRSPSPPKGMPSPKSPGQGVNRQPRTGAGAGGAYAVRQSVEPANYNRAVSRGQNQPAQRSQSKTPTSKALPPICAFKDEPTPTVASSNANAQRAKSGLRLSTGKSPTKK</sequence>
<feature type="compositionally biased region" description="Polar residues" evidence="2">
    <location>
        <begin position="424"/>
        <end position="434"/>
    </location>
</feature>
<comment type="caution">
    <text evidence="3">The sequence shown here is derived from an EMBL/GenBank/DDBJ whole genome shotgun (WGS) entry which is preliminary data.</text>
</comment>
<organism evidence="3 4">
    <name type="scientific">Batillaria attramentaria</name>
    <dbReference type="NCBI Taxonomy" id="370345"/>
    <lineage>
        <taxon>Eukaryota</taxon>
        <taxon>Metazoa</taxon>
        <taxon>Spiralia</taxon>
        <taxon>Lophotrochozoa</taxon>
        <taxon>Mollusca</taxon>
        <taxon>Gastropoda</taxon>
        <taxon>Caenogastropoda</taxon>
        <taxon>Sorbeoconcha</taxon>
        <taxon>Cerithioidea</taxon>
        <taxon>Batillariidae</taxon>
        <taxon>Batillaria</taxon>
    </lineage>
</organism>
<dbReference type="Gene3D" id="1.10.287.1490">
    <property type="match status" value="1"/>
</dbReference>
<feature type="region of interest" description="Disordered" evidence="2">
    <location>
        <begin position="51"/>
        <end position="72"/>
    </location>
</feature>
<reference evidence="3 4" key="1">
    <citation type="journal article" date="2023" name="Sci. Data">
        <title>Genome assembly of the Korean intertidal mud-creeper Batillaria attramentaria.</title>
        <authorList>
            <person name="Patra A.K."/>
            <person name="Ho P.T."/>
            <person name="Jun S."/>
            <person name="Lee S.J."/>
            <person name="Kim Y."/>
            <person name="Won Y.J."/>
        </authorList>
    </citation>
    <scope>NUCLEOTIDE SEQUENCE [LARGE SCALE GENOMIC DNA]</scope>
    <source>
        <strain evidence="3">Wonlab-2016</strain>
    </source>
</reference>
<feature type="region of interest" description="Disordered" evidence="2">
    <location>
        <begin position="316"/>
        <end position="450"/>
    </location>
</feature>
<accession>A0ABD0KUG7</accession>
<protein>
    <submittedName>
        <fullName evidence="3">Uncharacterized protein</fullName>
    </submittedName>
</protein>
<gene>
    <name evidence="3" type="ORF">BaRGS_00018223</name>
</gene>
<proteinExistence type="predicted"/>
<feature type="compositionally biased region" description="Polar residues" evidence="2">
    <location>
        <begin position="392"/>
        <end position="408"/>
    </location>
</feature>
<keyword evidence="1" id="KW-0175">Coiled coil</keyword>
<keyword evidence="4" id="KW-1185">Reference proteome</keyword>
<evidence type="ECO:0000313" key="4">
    <source>
        <dbReference type="Proteomes" id="UP001519460"/>
    </source>
</evidence>